<dbReference type="GO" id="GO:0016779">
    <property type="term" value="F:nucleotidyltransferase activity"/>
    <property type="evidence" value="ECO:0007669"/>
    <property type="project" value="UniProtKB-KW"/>
</dbReference>
<proteinExistence type="inferred from homology"/>
<dbReference type="GO" id="GO:0003677">
    <property type="term" value="F:DNA binding"/>
    <property type="evidence" value="ECO:0007669"/>
    <property type="project" value="UniProtKB-KW"/>
</dbReference>
<evidence type="ECO:0000256" key="14">
    <source>
        <dbReference type="ARBA" id="ARBA00033987"/>
    </source>
</evidence>
<keyword evidence="4" id="KW-0548">Nucleotidyltransferase</keyword>
<dbReference type="Pfam" id="PF00644">
    <property type="entry name" value="PARP"/>
    <property type="match status" value="1"/>
</dbReference>
<comment type="similarity">
    <text evidence="13">Belongs to the ARTD/PARP family.</text>
</comment>
<dbReference type="PANTHER" id="PTHR10459:SF60">
    <property type="entry name" value="POLY [ADP-RIBOSE] POLYMERASE 2"/>
    <property type="match status" value="1"/>
</dbReference>
<evidence type="ECO:0000256" key="6">
    <source>
        <dbReference type="ARBA" id="ARBA00022737"/>
    </source>
</evidence>
<dbReference type="AlphaFoldDB" id="A0A4S2N1I2"/>
<dbReference type="InterPro" id="IPR050800">
    <property type="entry name" value="ARTD/PARP"/>
</dbReference>
<dbReference type="Gene3D" id="3.90.228.10">
    <property type="match status" value="1"/>
</dbReference>
<reference evidence="20 21" key="1">
    <citation type="submission" date="2019-04" db="EMBL/GenBank/DDBJ databases">
        <title>Comparative genomics and transcriptomics to analyze fruiting body development in filamentous ascomycetes.</title>
        <authorList>
            <consortium name="DOE Joint Genome Institute"/>
            <person name="Lutkenhaus R."/>
            <person name="Traeger S."/>
            <person name="Breuer J."/>
            <person name="Kuo A."/>
            <person name="Lipzen A."/>
            <person name="Pangilinan J."/>
            <person name="Dilworth D."/>
            <person name="Sandor L."/>
            <person name="Poggeler S."/>
            <person name="Barry K."/>
            <person name="Grigoriev I.V."/>
            <person name="Nowrousian M."/>
        </authorList>
    </citation>
    <scope>NUCLEOTIDE SEQUENCE [LARGE SCALE GENOMIC DNA]</scope>
    <source>
        <strain evidence="20 21">CBS 389.68</strain>
    </source>
</reference>
<dbReference type="EMBL" id="ML220114">
    <property type="protein sequence ID" value="TGZ82931.1"/>
    <property type="molecule type" value="Genomic_DNA"/>
</dbReference>
<dbReference type="Gene3D" id="1.20.142.10">
    <property type="entry name" value="Poly(ADP-ribose) polymerase, regulatory domain"/>
    <property type="match status" value="1"/>
</dbReference>
<feature type="domain" description="PARP catalytic" evidence="17">
    <location>
        <begin position="279"/>
        <end position="519"/>
    </location>
</feature>
<sequence>MKTVLVKKGKAPVDDMSGMSGSAHVYVDSDGVVFDACLNQTQIASNNNKFYYIQLLQDDLAPTCFTTFTHWGRVGERGQCKFVVSMVSLSVAEAAFRKQFKAKTGVAWENRDNAHGGSNKYAYLARNYDDDEDEEDSKPTSTADTVKIPDPTIERPLQELMKLIFNTSYMQQVMASLSYDANKLPLGKLSKETIMRGYTVLKEIGDVISQPHSSSKVRQLQELSSRYYTVIPHDFGRQTPPAINSIVALKKETDLVENLSDMKITAEIMASTKETHDVNPIDKQFQSLGLNEAVPLEHSSKEFQLLESYLHKTHGNTHYMTLKVEEIFRVTRSVEDERWEAAGFDSETLVNNRKLLWHGSRATNFSGILSQGLRIAPPEAPVTGYMFDKGIYLADIATKSANYCVASISNNTGLLLLCEAQLGDPMLELTNADYYAGQKCKDAKRLATKGLGKTVPLQWEDAGIVHDKLRGVMMPKVSGKEKNITGDSGVKGAYLQYNEYIVYDVAQVKIRYLFRCKFS</sequence>
<keyword evidence="3 15" id="KW-0808">Transferase</keyword>
<dbReference type="SUPFAM" id="SSF56399">
    <property type="entry name" value="ADP-ribosylation"/>
    <property type="match status" value="1"/>
</dbReference>
<dbReference type="InterPro" id="IPR036930">
    <property type="entry name" value="WGR_dom_sf"/>
</dbReference>
<dbReference type="FunFam" id="3.90.228.10:FF:000002">
    <property type="entry name" value="Poly [ADP-ribose] polymerase"/>
    <property type="match status" value="1"/>
</dbReference>
<dbReference type="GO" id="GO:0005730">
    <property type="term" value="C:nucleolus"/>
    <property type="evidence" value="ECO:0007669"/>
    <property type="project" value="TreeGrafter"/>
</dbReference>
<name>A0A4S2N1I2_9PEZI</name>
<dbReference type="CDD" id="cd01437">
    <property type="entry name" value="parp_like"/>
    <property type="match status" value="1"/>
</dbReference>
<evidence type="ECO:0000259" key="18">
    <source>
        <dbReference type="PROSITE" id="PS51060"/>
    </source>
</evidence>
<keyword evidence="5" id="KW-0479">Metal-binding</keyword>
<dbReference type="SUPFAM" id="SSF142921">
    <property type="entry name" value="WGR domain-like"/>
    <property type="match status" value="1"/>
</dbReference>
<dbReference type="EC" id="2.4.2.-" evidence="15"/>
<keyword evidence="2 15" id="KW-0328">Glycosyltransferase</keyword>
<evidence type="ECO:0000313" key="20">
    <source>
        <dbReference type="EMBL" id="TGZ82931.1"/>
    </source>
</evidence>
<evidence type="ECO:0000256" key="11">
    <source>
        <dbReference type="ARBA" id="ARBA00023125"/>
    </source>
</evidence>
<dbReference type="InterPro" id="IPR036616">
    <property type="entry name" value="Poly(ADP-ribose)pol_reg_dom_sf"/>
</dbReference>
<dbReference type="GO" id="GO:0070212">
    <property type="term" value="P:protein poly-ADP-ribosylation"/>
    <property type="evidence" value="ECO:0007669"/>
    <property type="project" value="TreeGrafter"/>
</dbReference>
<keyword evidence="9" id="KW-0862">Zinc</keyword>
<keyword evidence="21" id="KW-1185">Reference proteome</keyword>
<feature type="domain" description="WGR" evidence="19">
    <location>
        <begin position="22"/>
        <end position="121"/>
    </location>
</feature>
<dbReference type="Pfam" id="PF02877">
    <property type="entry name" value="PARP_reg"/>
    <property type="match status" value="1"/>
</dbReference>
<evidence type="ECO:0000259" key="17">
    <source>
        <dbReference type="PROSITE" id="PS51059"/>
    </source>
</evidence>
<keyword evidence="8" id="KW-0863">Zinc-finger</keyword>
<evidence type="ECO:0000313" key="21">
    <source>
        <dbReference type="Proteomes" id="UP000298138"/>
    </source>
</evidence>
<comment type="subcellular location">
    <subcellularLocation>
        <location evidence="1">Nucleus</location>
    </subcellularLocation>
</comment>
<dbReference type="InterPro" id="IPR004102">
    <property type="entry name" value="Poly(ADP-ribose)pol_reg_dom"/>
</dbReference>
<keyword evidence="12" id="KW-0539">Nucleus</keyword>
<dbReference type="GO" id="GO:0008270">
    <property type="term" value="F:zinc ion binding"/>
    <property type="evidence" value="ECO:0007669"/>
    <property type="project" value="UniProtKB-KW"/>
</dbReference>
<evidence type="ECO:0000256" key="8">
    <source>
        <dbReference type="ARBA" id="ARBA00022771"/>
    </source>
</evidence>
<dbReference type="SMART" id="SM00773">
    <property type="entry name" value="WGR"/>
    <property type="match status" value="1"/>
</dbReference>
<gene>
    <name evidence="20" type="ORF">EX30DRAFT_354218</name>
</gene>
<dbReference type="SUPFAM" id="SSF47587">
    <property type="entry name" value="Domain of poly(ADP-ribose) polymerase"/>
    <property type="match status" value="1"/>
</dbReference>
<dbReference type="OrthoDB" id="2017365at2759"/>
<evidence type="ECO:0000256" key="4">
    <source>
        <dbReference type="ARBA" id="ARBA00022695"/>
    </source>
</evidence>
<dbReference type="PROSITE" id="PS51060">
    <property type="entry name" value="PARP_ALPHA_HD"/>
    <property type="match status" value="1"/>
</dbReference>
<dbReference type="InParanoid" id="A0A4S2N1I2"/>
<feature type="domain" description="PARP alpha-helical" evidence="18">
    <location>
        <begin position="150"/>
        <end position="270"/>
    </location>
</feature>
<dbReference type="Proteomes" id="UP000298138">
    <property type="component" value="Unassembled WGS sequence"/>
</dbReference>
<accession>A0A4S2N1I2</accession>
<protein>
    <recommendedName>
        <fullName evidence="15">Poly [ADP-ribose] polymerase</fullName>
        <shortName evidence="15">PARP</shortName>
        <ecNumber evidence="15">2.4.2.-</ecNumber>
    </recommendedName>
</protein>
<dbReference type="FunFam" id="1.20.142.10:FF:000002">
    <property type="entry name" value="Poly [ADP-ribose] polymerase"/>
    <property type="match status" value="1"/>
</dbReference>
<evidence type="ECO:0000256" key="15">
    <source>
        <dbReference type="RuleBase" id="RU362114"/>
    </source>
</evidence>
<evidence type="ECO:0000256" key="1">
    <source>
        <dbReference type="ARBA" id="ARBA00004123"/>
    </source>
</evidence>
<dbReference type="GO" id="GO:1990404">
    <property type="term" value="F:NAD+-protein mono-ADP-ribosyltransferase activity"/>
    <property type="evidence" value="ECO:0007669"/>
    <property type="project" value="TreeGrafter"/>
</dbReference>
<evidence type="ECO:0000256" key="5">
    <source>
        <dbReference type="ARBA" id="ARBA00022723"/>
    </source>
</evidence>
<dbReference type="PANTHER" id="PTHR10459">
    <property type="entry name" value="DNA LIGASE"/>
    <property type="match status" value="1"/>
</dbReference>
<dbReference type="STRING" id="341454.A0A4S2N1I2"/>
<feature type="region of interest" description="Disordered" evidence="16">
    <location>
        <begin position="129"/>
        <end position="148"/>
    </location>
</feature>
<keyword evidence="7" id="KW-0013">ADP-ribosylation</keyword>
<evidence type="ECO:0000256" key="12">
    <source>
        <dbReference type="ARBA" id="ARBA00023242"/>
    </source>
</evidence>
<evidence type="ECO:0000256" key="16">
    <source>
        <dbReference type="SAM" id="MobiDB-lite"/>
    </source>
</evidence>
<dbReference type="PROSITE" id="PS51059">
    <property type="entry name" value="PARP_CATALYTIC"/>
    <property type="match status" value="1"/>
</dbReference>
<evidence type="ECO:0000259" key="19">
    <source>
        <dbReference type="PROSITE" id="PS51977"/>
    </source>
</evidence>
<dbReference type="GO" id="GO:0003950">
    <property type="term" value="F:NAD+ poly-ADP-ribosyltransferase activity"/>
    <property type="evidence" value="ECO:0007669"/>
    <property type="project" value="UniProtKB-UniRule"/>
</dbReference>
<dbReference type="InterPro" id="IPR008893">
    <property type="entry name" value="WGR_domain"/>
</dbReference>
<evidence type="ECO:0000256" key="10">
    <source>
        <dbReference type="ARBA" id="ARBA00023027"/>
    </source>
</evidence>
<evidence type="ECO:0000256" key="7">
    <source>
        <dbReference type="ARBA" id="ARBA00022765"/>
    </source>
</evidence>
<evidence type="ECO:0000256" key="9">
    <source>
        <dbReference type="ARBA" id="ARBA00022833"/>
    </source>
</evidence>
<keyword evidence="6" id="KW-0677">Repeat</keyword>
<dbReference type="GO" id="GO:0006302">
    <property type="term" value="P:double-strand break repair"/>
    <property type="evidence" value="ECO:0007669"/>
    <property type="project" value="TreeGrafter"/>
</dbReference>
<comment type="catalytic activity">
    <reaction evidence="14">
        <text>NAD(+) + (ADP-D-ribosyl)n-acceptor = nicotinamide + (ADP-D-ribosyl)n+1-acceptor + H(+).</text>
        <dbReference type="EC" id="2.4.2.30"/>
    </reaction>
</comment>
<keyword evidence="10 15" id="KW-0520">NAD</keyword>
<dbReference type="PROSITE" id="PS51977">
    <property type="entry name" value="WGR"/>
    <property type="match status" value="1"/>
</dbReference>
<dbReference type="Pfam" id="PF05406">
    <property type="entry name" value="WGR"/>
    <property type="match status" value="1"/>
</dbReference>
<organism evidence="20 21">
    <name type="scientific">Ascodesmis nigricans</name>
    <dbReference type="NCBI Taxonomy" id="341454"/>
    <lineage>
        <taxon>Eukaryota</taxon>
        <taxon>Fungi</taxon>
        <taxon>Dikarya</taxon>
        <taxon>Ascomycota</taxon>
        <taxon>Pezizomycotina</taxon>
        <taxon>Pezizomycetes</taxon>
        <taxon>Pezizales</taxon>
        <taxon>Ascodesmidaceae</taxon>
        <taxon>Ascodesmis</taxon>
    </lineage>
</organism>
<evidence type="ECO:0000256" key="3">
    <source>
        <dbReference type="ARBA" id="ARBA00022679"/>
    </source>
</evidence>
<keyword evidence="11" id="KW-0238">DNA-binding</keyword>
<evidence type="ECO:0000256" key="13">
    <source>
        <dbReference type="ARBA" id="ARBA00024347"/>
    </source>
</evidence>
<evidence type="ECO:0000256" key="2">
    <source>
        <dbReference type="ARBA" id="ARBA00022676"/>
    </source>
</evidence>
<dbReference type="InterPro" id="IPR012317">
    <property type="entry name" value="Poly(ADP-ribose)pol_cat_dom"/>
</dbReference>